<reference evidence="2" key="1">
    <citation type="submission" date="2021-02" db="EMBL/GenBank/DDBJ databases">
        <authorList>
            <person name="Dougan E. K."/>
            <person name="Rhodes N."/>
            <person name="Thang M."/>
            <person name="Chan C."/>
        </authorList>
    </citation>
    <scope>NUCLEOTIDE SEQUENCE</scope>
</reference>
<organism evidence="2 3">
    <name type="scientific">Symbiodinium necroappetens</name>
    <dbReference type="NCBI Taxonomy" id="1628268"/>
    <lineage>
        <taxon>Eukaryota</taxon>
        <taxon>Sar</taxon>
        <taxon>Alveolata</taxon>
        <taxon>Dinophyceae</taxon>
        <taxon>Suessiales</taxon>
        <taxon>Symbiodiniaceae</taxon>
        <taxon>Symbiodinium</taxon>
    </lineage>
</organism>
<feature type="compositionally biased region" description="Polar residues" evidence="1">
    <location>
        <begin position="36"/>
        <end position="45"/>
    </location>
</feature>
<gene>
    <name evidence="2" type="ORF">SNEC2469_LOCUS24389</name>
</gene>
<protein>
    <submittedName>
        <fullName evidence="2">Uncharacterized protein</fullName>
    </submittedName>
</protein>
<dbReference type="OrthoDB" id="10369111at2759"/>
<feature type="region of interest" description="Disordered" evidence="1">
    <location>
        <begin position="36"/>
        <end position="125"/>
    </location>
</feature>
<proteinExistence type="predicted"/>
<dbReference type="EMBL" id="CAJNJA010046807">
    <property type="protein sequence ID" value="CAE7819939.1"/>
    <property type="molecule type" value="Genomic_DNA"/>
</dbReference>
<sequence length="125" mass="13175">MAIDCILGETEQPVHAHAHRQLKVVPVFRISKARTSPLSTGAPYTSQGLVQGGSKGSLLGQGPASARGRSRLPRMSERCEHADRPATTVLLKGSKSTRSDGSSRGSTAATATARTSDEGGYWYGH</sequence>
<feature type="compositionally biased region" description="Basic and acidic residues" evidence="1">
    <location>
        <begin position="74"/>
        <end position="84"/>
    </location>
</feature>
<name>A0A812ZCV3_9DINO</name>
<accession>A0A812ZCV3</accession>
<comment type="caution">
    <text evidence="2">The sequence shown here is derived from an EMBL/GenBank/DDBJ whole genome shotgun (WGS) entry which is preliminary data.</text>
</comment>
<dbReference type="Proteomes" id="UP000601435">
    <property type="component" value="Unassembled WGS sequence"/>
</dbReference>
<evidence type="ECO:0000256" key="1">
    <source>
        <dbReference type="SAM" id="MobiDB-lite"/>
    </source>
</evidence>
<evidence type="ECO:0000313" key="2">
    <source>
        <dbReference type="EMBL" id="CAE7819939.1"/>
    </source>
</evidence>
<evidence type="ECO:0000313" key="3">
    <source>
        <dbReference type="Proteomes" id="UP000601435"/>
    </source>
</evidence>
<keyword evidence="3" id="KW-1185">Reference proteome</keyword>
<feature type="compositionally biased region" description="Low complexity" evidence="1">
    <location>
        <begin position="92"/>
        <end position="114"/>
    </location>
</feature>
<dbReference type="AlphaFoldDB" id="A0A812ZCV3"/>